<feature type="transmembrane region" description="Helical" evidence="1">
    <location>
        <begin position="27"/>
        <end position="45"/>
    </location>
</feature>
<keyword evidence="1" id="KW-0812">Transmembrane</keyword>
<evidence type="ECO:0000313" key="2">
    <source>
        <dbReference type="EMBL" id="CAI0380933.1"/>
    </source>
</evidence>
<keyword evidence="1" id="KW-0472">Membrane</keyword>
<dbReference type="AlphaFoldDB" id="A0AAV0H8T2"/>
<keyword evidence="1" id="KW-1133">Transmembrane helix</keyword>
<accession>A0AAV0H8T2</accession>
<sequence length="106" mass="11642">MKAPLIIPNIISERPIHRNMVCSKNTIAGWKLVVAVAVMIVFVLLSSTPAMASRVLLEVGVVKPDGSLNLISVVYDQGIGHTEEVTIHQARRIEEPKEKMLSSMHS</sequence>
<proteinExistence type="predicted"/>
<dbReference type="Proteomes" id="UP001154282">
    <property type="component" value="Unassembled WGS sequence"/>
</dbReference>
<organism evidence="2 3">
    <name type="scientific">Linum tenue</name>
    <dbReference type="NCBI Taxonomy" id="586396"/>
    <lineage>
        <taxon>Eukaryota</taxon>
        <taxon>Viridiplantae</taxon>
        <taxon>Streptophyta</taxon>
        <taxon>Embryophyta</taxon>
        <taxon>Tracheophyta</taxon>
        <taxon>Spermatophyta</taxon>
        <taxon>Magnoliopsida</taxon>
        <taxon>eudicotyledons</taxon>
        <taxon>Gunneridae</taxon>
        <taxon>Pentapetalae</taxon>
        <taxon>rosids</taxon>
        <taxon>fabids</taxon>
        <taxon>Malpighiales</taxon>
        <taxon>Linaceae</taxon>
        <taxon>Linum</taxon>
    </lineage>
</organism>
<comment type="caution">
    <text evidence="2">The sequence shown here is derived from an EMBL/GenBank/DDBJ whole genome shotgun (WGS) entry which is preliminary data.</text>
</comment>
<name>A0AAV0H8T2_9ROSI</name>
<reference evidence="2" key="1">
    <citation type="submission" date="2022-08" db="EMBL/GenBank/DDBJ databases">
        <authorList>
            <person name="Gutierrez-Valencia J."/>
        </authorList>
    </citation>
    <scope>NUCLEOTIDE SEQUENCE</scope>
</reference>
<gene>
    <name evidence="2" type="ORF">LITE_LOCUS2898</name>
</gene>
<evidence type="ECO:0000256" key="1">
    <source>
        <dbReference type="SAM" id="Phobius"/>
    </source>
</evidence>
<dbReference type="EMBL" id="CAMGYJ010000002">
    <property type="protein sequence ID" value="CAI0380933.1"/>
    <property type="molecule type" value="Genomic_DNA"/>
</dbReference>
<evidence type="ECO:0000313" key="3">
    <source>
        <dbReference type="Proteomes" id="UP001154282"/>
    </source>
</evidence>
<keyword evidence="3" id="KW-1185">Reference proteome</keyword>
<protein>
    <submittedName>
        <fullName evidence="2">Uncharacterized protein</fullName>
    </submittedName>
</protein>